<dbReference type="AlphaFoldDB" id="A0A8J7ITX1"/>
<dbReference type="EMBL" id="JADEWZ010000011">
    <property type="protein sequence ID" value="MBE9116128.1"/>
    <property type="molecule type" value="Genomic_DNA"/>
</dbReference>
<name>A0A8J7ITX1_9CYAN</name>
<sequence length="99" mass="10577">MSLRIDQILPECAPIEQGWETVATAQRAFALNQECGGDRVLVAQSLLHLNRGQFDRAIQVAGTIRDDDLKAKALAAIAGALIGAGQSDKIPEIARKLAI</sequence>
<reference evidence="1" key="1">
    <citation type="submission" date="2020-10" db="EMBL/GenBank/DDBJ databases">
        <authorList>
            <person name="Castelo-Branco R."/>
            <person name="Eusebio N."/>
            <person name="Adriana R."/>
            <person name="Vieira A."/>
            <person name="Brugerolle De Fraissinette N."/>
            <person name="Rezende De Castro R."/>
            <person name="Schneider M.P."/>
            <person name="Vasconcelos V."/>
            <person name="Leao P.N."/>
        </authorList>
    </citation>
    <scope>NUCLEOTIDE SEQUENCE</scope>
    <source>
        <strain evidence="1">LEGE 07157</strain>
    </source>
</reference>
<dbReference type="InterPro" id="IPR011990">
    <property type="entry name" value="TPR-like_helical_dom_sf"/>
</dbReference>
<organism evidence="1 2">
    <name type="scientific">Lusitaniella coriacea LEGE 07157</name>
    <dbReference type="NCBI Taxonomy" id="945747"/>
    <lineage>
        <taxon>Bacteria</taxon>
        <taxon>Bacillati</taxon>
        <taxon>Cyanobacteriota</taxon>
        <taxon>Cyanophyceae</taxon>
        <taxon>Spirulinales</taxon>
        <taxon>Lusitaniellaceae</taxon>
        <taxon>Lusitaniella</taxon>
    </lineage>
</organism>
<evidence type="ECO:0000313" key="2">
    <source>
        <dbReference type="Proteomes" id="UP000654482"/>
    </source>
</evidence>
<protein>
    <submittedName>
        <fullName evidence="1">Uncharacterized protein</fullName>
    </submittedName>
</protein>
<dbReference type="RefSeq" id="WP_194029216.1">
    <property type="nucleotide sequence ID" value="NZ_JADEWZ010000011.1"/>
</dbReference>
<keyword evidence="2" id="KW-1185">Reference proteome</keyword>
<proteinExistence type="predicted"/>
<evidence type="ECO:0000313" key="1">
    <source>
        <dbReference type="EMBL" id="MBE9116128.1"/>
    </source>
</evidence>
<dbReference type="Gene3D" id="1.25.40.10">
    <property type="entry name" value="Tetratricopeptide repeat domain"/>
    <property type="match status" value="1"/>
</dbReference>
<comment type="caution">
    <text evidence="1">The sequence shown here is derived from an EMBL/GenBank/DDBJ whole genome shotgun (WGS) entry which is preliminary data.</text>
</comment>
<dbReference type="Proteomes" id="UP000654482">
    <property type="component" value="Unassembled WGS sequence"/>
</dbReference>
<gene>
    <name evidence="1" type="ORF">IQ249_09495</name>
</gene>
<accession>A0A8J7ITX1</accession>